<keyword evidence="2" id="KW-1185">Reference proteome</keyword>
<reference evidence="1 2" key="1">
    <citation type="submission" date="2024-04" db="EMBL/GenBank/DDBJ databases">
        <title>Draft genome sequence of Thalassolituus maritimus NBRC 116585.</title>
        <authorList>
            <person name="Miyakawa T."/>
            <person name="Kusuya Y."/>
            <person name="Miura T."/>
        </authorList>
    </citation>
    <scope>NUCLEOTIDE SEQUENCE [LARGE SCALE GENOMIC DNA]</scope>
    <source>
        <strain evidence="1 2">5NW40-0001</strain>
    </source>
</reference>
<proteinExistence type="predicted"/>
<evidence type="ECO:0000313" key="2">
    <source>
        <dbReference type="Proteomes" id="UP001481413"/>
    </source>
</evidence>
<organism evidence="1 2">
    <name type="scientific">Thalassolituus maritimus</name>
    <dbReference type="NCBI Taxonomy" id="484498"/>
    <lineage>
        <taxon>Bacteria</taxon>
        <taxon>Pseudomonadati</taxon>
        <taxon>Pseudomonadota</taxon>
        <taxon>Gammaproteobacteria</taxon>
        <taxon>Oceanospirillales</taxon>
        <taxon>Oceanospirillaceae</taxon>
        <taxon>Thalassolituus</taxon>
    </lineage>
</organism>
<comment type="caution">
    <text evidence="1">The sequence shown here is derived from an EMBL/GenBank/DDBJ whole genome shotgun (WGS) entry which is preliminary data.</text>
</comment>
<evidence type="ECO:0000313" key="1">
    <source>
        <dbReference type="EMBL" id="GAA6144486.1"/>
    </source>
</evidence>
<dbReference type="Proteomes" id="UP001481413">
    <property type="component" value="Unassembled WGS sequence"/>
</dbReference>
<dbReference type="EMBL" id="BAABWH010000001">
    <property type="protein sequence ID" value="GAA6144486.1"/>
    <property type="molecule type" value="Genomic_DNA"/>
</dbReference>
<accession>A0ABP9ZWG9</accession>
<protein>
    <submittedName>
        <fullName evidence="1">Uncharacterized protein</fullName>
    </submittedName>
</protein>
<sequence length="215" mass="24074">MKSIPDTIRDLFQIDLVSENKFLKDKANSFRRNKLLKVVEVERVQRKSVYLATGQDIVLFNALLLNAVFPDPKYVKDIFEQPETREDATQILKSLLMERTTVTGIALSSDQTGAMISALEGDLDLYKEKLPNPFATLPQVVLGQNTNLLNALLAQASVLDPLDSVLAAYVEGDIDRACELADQLSDQSAVGPFIGLIRKQQVEVRRFKTLLDDFF</sequence>
<gene>
    <name evidence="1" type="ORF">NBRC116585_06030</name>
</gene>
<name>A0ABP9ZWG9_9GAMM</name>
<dbReference type="RefSeq" id="WP_353293412.1">
    <property type="nucleotide sequence ID" value="NZ_BAABWH010000001.1"/>
</dbReference>